<gene>
    <name evidence="6" type="ORF">Atai01_12680</name>
</gene>
<dbReference type="PIRSF" id="PIRSF001112">
    <property type="entry name" value="Epoxide_hydrolase"/>
    <property type="match status" value="1"/>
</dbReference>
<keyword evidence="3 6" id="KW-0378">Hydrolase</keyword>
<accession>A0A9W6QW38</accession>
<keyword evidence="7" id="KW-1185">Reference proteome</keyword>
<dbReference type="Gene3D" id="3.40.50.1820">
    <property type="entry name" value="alpha/beta hydrolase"/>
    <property type="match status" value="1"/>
</dbReference>
<sequence length="405" mass="45415">MFPTHTHYRRYVGLRLSYTRGTLCRMSTIEPFRIDMPQADLDDLADRLARTRWPDELPDAGWSYGVNKDYLAELADYWRTGYDWREHEARLNKVPQFTTSIDGQRIHFLHVRSPEADATPLVITHGWPSTVYDFLDILGPLTDPRAHGGDPADAFHVVAPSLPGFAFSGPTGEPGWGVNRIARAWAELMRRLGYQRYGAQGGDFGSIVSPELGRIAPENVLGVHVNALANASTPIDPGELDTLSEAEREQARQNTMWWYGHSGYATQMSTRPQTIAYALNDSPAGQLAWNLEWFVDWNPTQTQRTPIARDTILTNVTTYWLTRTAGSAARLYLEAASEAWGRRPARSSVPTGVANFLGDRAIRGLAELSNVVTRWSAFSRGGHFASLQAPDLLVTDIREFFRPLR</sequence>
<dbReference type="InterPro" id="IPR016292">
    <property type="entry name" value="Epoxide_hydrolase"/>
</dbReference>
<evidence type="ECO:0000256" key="4">
    <source>
        <dbReference type="PIRSR" id="PIRSR001112-1"/>
    </source>
</evidence>
<proteinExistence type="inferred from homology"/>
<evidence type="ECO:0000313" key="7">
    <source>
        <dbReference type="Proteomes" id="UP001165136"/>
    </source>
</evidence>
<keyword evidence="2" id="KW-0058">Aromatic hydrocarbons catabolism</keyword>
<evidence type="ECO:0000256" key="2">
    <source>
        <dbReference type="ARBA" id="ARBA00022797"/>
    </source>
</evidence>
<evidence type="ECO:0000313" key="6">
    <source>
        <dbReference type="EMBL" id="GLY64649.1"/>
    </source>
</evidence>
<feature type="active site" description="Nucleophile" evidence="4">
    <location>
        <position position="203"/>
    </location>
</feature>
<feature type="domain" description="Epoxide hydrolase N-terminal" evidence="5">
    <location>
        <begin position="29"/>
        <end position="134"/>
    </location>
</feature>
<dbReference type="PRINTS" id="PR00412">
    <property type="entry name" value="EPOXHYDRLASE"/>
</dbReference>
<dbReference type="EMBL" id="BSTI01000002">
    <property type="protein sequence ID" value="GLY64649.1"/>
    <property type="molecule type" value="Genomic_DNA"/>
</dbReference>
<reference evidence="6" key="1">
    <citation type="submission" date="2023-03" db="EMBL/GenBank/DDBJ databases">
        <title>Amycolatopsis taiwanensis NBRC 103393.</title>
        <authorList>
            <person name="Ichikawa N."/>
            <person name="Sato H."/>
            <person name="Tonouchi N."/>
        </authorList>
    </citation>
    <scope>NUCLEOTIDE SEQUENCE</scope>
    <source>
        <strain evidence="6">NBRC 103393</strain>
    </source>
</reference>
<comment type="similarity">
    <text evidence="1">Belongs to the peptidase S33 family.</text>
</comment>
<dbReference type="Proteomes" id="UP001165136">
    <property type="component" value="Unassembled WGS sequence"/>
</dbReference>
<dbReference type="AlphaFoldDB" id="A0A9W6QW38"/>
<dbReference type="InterPro" id="IPR010497">
    <property type="entry name" value="Epoxide_hydro_N"/>
</dbReference>
<dbReference type="Pfam" id="PF06441">
    <property type="entry name" value="EHN"/>
    <property type="match status" value="1"/>
</dbReference>
<name>A0A9W6QW38_9PSEU</name>
<feature type="active site" description="Proton donor" evidence="4">
    <location>
        <position position="332"/>
    </location>
</feature>
<dbReference type="InterPro" id="IPR000639">
    <property type="entry name" value="Epox_hydrolase-like"/>
</dbReference>
<evidence type="ECO:0000259" key="5">
    <source>
        <dbReference type="Pfam" id="PF06441"/>
    </source>
</evidence>
<evidence type="ECO:0000256" key="1">
    <source>
        <dbReference type="ARBA" id="ARBA00010088"/>
    </source>
</evidence>
<dbReference type="PANTHER" id="PTHR21661">
    <property type="entry name" value="EPOXIDE HYDROLASE 1-RELATED"/>
    <property type="match status" value="1"/>
</dbReference>
<dbReference type="SUPFAM" id="SSF53474">
    <property type="entry name" value="alpha/beta-Hydrolases"/>
    <property type="match status" value="1"/>
</dbReference>
<protein>
    <submittedName>
        <fullName evidence="6">Microsomal epoxide hydrolase</fullName>
    </submittedName>
</protein>
<organism evidence="6 7">
    <name type="scientific">Amycolatopsis taiwanensis</name>
    <dbReference type="NCBI Taxonomy" id="342230"/>
    <lineage>
        <taxon>Bacteria</taxon>
        <taxon>Bacillati</taxon>
        <taxon>Actinomycetota</taxon>
        <taxon>Actinomycetes</taxon>
        <taxon>Pseudonocardiales</taxon>
        <taxon>Pseudonocardiaceae</taxon>
        <taxon>Amycolatopsis</taxon>
    </lineage>
</organism>
<dbReference type="InterPro" id="IPR029058">
    <property type="entry name" value="AB_hydrolase_fold"/>
</dbReference>
<comment type="caution">
    <text evidence="6">The sequence shown here is derived from an EMBL/GenBank/DDBJ whole genome shotgun (WGS) entry which is preliminary data.</text>
</comment>
<dbReference type="GO" id="GO:0004301">
    <property type="term" value="F:epoxide hydrolase activity"/>
    <property type="evidence" value="ECO:0007669"/>
    <property type="project" value="TreeGrafter"/>
</dbReference>
<evidence type="ECO:0000256" key="3">
    <source>
        <dbReference type="ARBA" id="ARBA00022801"/>
    </source>
</evidence>
<feature type="active site" description="Proton acceptor" evidence="4">
    <location>
        <position position="383"/>
    </location>
</feature>
<dbReference type="PANTHER" id="PTHR21661:SF35">
    <property type="entry name" value="EPOXIDE HYDROLASE"/>
    <property type="match status" value="1"/>
</dbReference>
<dbReference type="GO" id="GO:0097176">
    <property type="term" value="P:epoxide metabolic process"/>
    <property type="evidence" value="ECO:0007669"/>
    <property type="project" value="TreeGrafter"/>
</dbReference>